<dbReference type="OrthoDB" id="366133at2759"/>
<dbReference type="EMBL" id="CP001669">
    <property type="protein sequence ID" value="AFZ78983.1"/>
    <property type="molecule type" value="Genomic_DNA"/>
</dbReference>
<proteinExistence type="predicted"/>
<dbReference type="AlphaFoldDB" id="L0AUS9"/>
<organism evidence="1 2">
    <name type="scientific">Theileria equi strain WA</name>
    <dbReference type="NCBI Taxonomy" id="1537102"/>
    <lineage>
        <taxon>Eukaryota</taxon>
        <taxon>Sar</taxon>
        <taxon>Alveolata</taxon>
        <taxon>Apicomplexa</taxon>
        <taxon>Aconoidasida</taxon>
        <taxon>Piroplasmida</taxon>
        <taxon>Theileriidae</taxon>
        <taxon>Theileria</taxon>
    </lineage>
</organism>
<dbReference type="Proteomes" id="UP000031512">
    <property type="component" value="Chromosome 1"/>
</dbReference>
<sequence>MNIFFYQKYESTLVSQLQNTFSFIITNWDLPSKSSLVESFVTELEKVIDNTSTKKTYEIELSNYEPRNMLSCLLYMLHYKLRNEKRKQYLLYDPKFKMFKTRQSVVNFLKDNGIFNYKGITLTRNGFLVESHNTLEIPHTIPLLSYKRLNSHIKNVKRRIEKSCISSPVSRRLLYIIYPVNLIHRKMYNKLVKEEENKIVKRLRFKL</sequence>
<evidence type="ECO:0000313" key="1">
    <source>
        <dbReference type="EMBL" id="AFZ78983.1"/>
    </source>
</evidence>
<protein>
    <submittedName>
        <fullName evidence="1">Uncharacterized protein</fullName>
    </submittedName>
</protein>
<dbReference type="RefSeq" id="XP_004828649.1">
    <property type="nucleotide sequence ID" value="XM_004828592.1"/>
</dbReference>
<gene>
    <name evidence="1" type="ORF">BEWA_018260</name>
</gene>
<accession>L0AUS9</accession>
<keyword evidence="2" id="KW-1185">Reference proteome</keyword>
<dbReference type="eggNOG" id="ENOG502TMXA">
    <property type="taxonomic scope" value="Eukaryota"/>
</dbReference>
<dbReference type="GeneID" id="15803367"/>
<reference evidence="1 2" key="1">
    <citation type="journal article" date="2012" name="BMC Genomics">
        <title>Comparative genomic analysis and phylogenetic position of Theileria equi.</title>
        <authorList>
            <person name="Kappmeyer L.S."/>
            <person name="Thiagarajan M."/>
            <person name="Herndon D.R."/>
            <person name="Ramsay J.D."/>
            <person name="Caler E."/>
            <person name="Djikeng A."/>
            <person name="Gillespie J.J."/>
            <person name="Lau A.O."/>
            <person name="Roalson E.H."/>
            <person name="Silva J.C."/>
            <person name="Silva M.G."/>
            <person name="Suarez C.E."/>
            <person name="Ueti M.W."/>
            <person name="Nene V.M."/>
            <person name="Mealey R.H."/>
            <person name="Knowles D.P."/>
            <person name="Brayton K.A."/>
        </authorList>
    </citation>
    <scope>NUCLEOTIDE SEQUENCE [LARGE SCALE GENOMIC DNA]</scope>
    <source>
        <strain evidence="1 2">WA</strain>
    </source>
</reference>
<dbReference type="VEuPathDB" id="PiroplasmaDB:BEWA_018260"/>
<evidence type="ECO:0000313" key="2">
    <source>
        <dbReference type="Proteomes" id="UP000031512"/>
    </source>
</evidence>
<name>L0AUS9_THEEQ</name>
<dbReference type="KEGG" id="beq:BEWA_018260"/>